<keyword evidence="2" id="KW-0732">Signal</keyword>
<feature type="signal peptide" evidence="2">
    <location>
        <begin position="1"/>
        <end position="27"/>
    </location>
</feature>
<feature type="region of interest" description="Disordered" evidence="1">
    <location>
        <begin position="46"/>
        <end position="67"/>
    </location>
</feature>
<protein>
    <recommendedName>
        <fullName evidence="5">Secreted protein</fullName>
    </recommendedName>
</protein>
<evidence type="ECO:0000256" key="2">
    <source>
        <dbReference type="SAM" id="SignalP"/>
    </source>
</evidence>
<comment type="caution">
    <text evidence="3">The sequence shown here is derived from an EMBL/GenBank/DDBJ whole genome shotgun (WGS) entry which is preliminary data.</text>
</comment>
<proteinExistence type="predicted"/>
<dbReference type="EMBL" id="JAVREQ010000004">
    <property type="protein sequence ID" value="MDT0378576.1"/>
    <property type="molecule type" value="Genomic_DNA"/>
</dbReference>
<evidence type="ECO:0000313" key="4">
    <source>
        <dbReference type="Proteomes" id="UP001183414"/>
    </source>
</evidence>
<dbReference type="Proteomes" id="UP001183414">
    <property type="component" value="Unassembled WGS sequence"/>
</dbReference>
<evidence type="ECO:0000256" key="1">
    <source>
        <dbReference type="SAM" id="MobiDB-lite"/>
    </source>
</evidence>
<evidence type="ECO:0008006" key="5">
    <source>
        <dbReference type="Google" id="ProtNLM"/>
    </source>
</evidence>
<name>A0ABU2NPQ0_9ACTN</name>
<sequence>MNARRKQTLTLALASVLVLGAAGGGLAYTKVTVDAADRTAATRVWKAPPRAPSVDDPVPDVSNGRVDTPLSKELLPVSADYRLGPDVEGFGNDAHLTGPEAEALFRKGSESLPSKQRKEHRRFVRKLRIEGMAMRSYTRYSDDLKVEITLAQLGDRGAVEDLNTFQRELADAFSILRKGPKIKGHDAAKCFLLPEDDDAEVGEMFCTAHEDDVLVSLSAAGSDDYDGTEFDRKEVAKLLEKQLDRLSKGGGVSA</sequence>
<feature type="chain" id="PRO_5046550455" description="Secreted protein" evidence="2">
    <location>
        <begin position="28"/>
        <end position="254"/>
    </location>
</feature>
<gene>
    <name evidence="3" type="ORF">RM572_07260</name>
</gene>
<dbReference type="RefSeq" id="WP_311672442.1">
    <property type="nucleotide sequence ID" value="NZ_JAVREQ010000004.1"/>
</dbReference>
<keyword evidence="4" id="KW-1185">Reference proteome</keyword>
<organism evidence="3 4">
    <name type="scientific">Streptomyces hazeniae</name>
    <dbReference type="NCBI Taxonomy" id="3075538"/>
    <lineage>
        <taxon>Bacteria</taxon>
        <taxon>Bacillati</taxon>
        <taxon>Actinomycetota</taxon>
        <taxon>Actinomycetes</taxon>
        <taxon>Kitasatosporales</taxon>
        <taxon>Streptomycetaceae</taxon>
        <taxon>Streptomyces</taxon>
    </lineage>
</organism>
<accession>A0ABU2NPQ0</accession>
<reference evidence="4" key="1">
    <citation type="submission" date="2023-07" db="EMBL/GenBank/DDBJ databases">
        <title>30 novel species of actinomycetes from the DSMZ collection.</title>
        <authorList>
            <person name="Nouioui I."/>
        </authorList>
    </citation>
    <scope>NUCLEOTIDE SEQUENCE [LARGE SCALE GENOMIC DNA]</scope>
    <source>
        <strain evidence="4">DSM 42041</strain>
    </source>
</reference>
<evidence type="ECO:0000313" key="3">
    <source>
        <dbReference type="EMBL" id="MDT0378576.1"/>
    </source>
</evidence>